<dbReference type="EMBL" id="DSDK01000434">
    <property type="protein sequence ID" value="HDR51531.1"/>
    <property type="molecule type" value="Genomic_DNA"/>
</dbReference>
<dbReference type="AlphaFoldDB" id="A0A831PR09"/>
<gene>
    <name evidence="2" type="ORF">ENN90_07915</name>
</gene>
<dbReference type="Proteomes" id="UP000886047">
    <property type="component" value="Unassembled WGS sequence"/>
</dbReference>
<reference evidence="2" key="1">
    <citation type="journal article" date="2020" name="mSystems">
        <title>Genome- and Community-Level Interaction Insights into Carbon Utilization and Element Cycling Functions of Hydrothermarchaeota in Hydrothermal Sediment.</title>
        <authorList>
            <person name="Zhou Z."/>
            <person name="Liu Y."/>
            <person name="Xu W."/>
            <person name="Pan J."/>
            <person name="Luo Z.H."/>
            <person name="Li M."/>
        </authorList>
    </citation>
    <scope>NUCLEOTIDE SEQUENCE [LARGE SCALE GENOMIC DNA]</scope>
    <source>
        <strain evidence="2">SpSt-1217</strain>
    </source>
</reference>
<keyword evidence="1" id="KW-0812">Transmembrane</keyword>
<proteinExistence type="predicted"/>
<feature type="transmembrane region" description="Helical" evidence="1">
    <location>
        <begin position="7"/>
        <end position="26"/>
    </location>
</feature>
<protein>
    <submittedName>
        <fullName evidence="2">Uncharacterized protein</fullName>
    </submittedName>
</protein>
<keyword evidence="1" id="KW-1133">Transmembrane helix</keyword>
<comment type="caution">
    <text evidence="2">The sequence shown here is derived from an EMBL/GenBank/DDBJ whole genome shotgun (WGS) entry which is preliminary data.</text>
</comment>
<sequence>MRLIRNISVFILSVIFLVSVTGILIFHSHCACTGNDKFAMYVTPETCTENFHVHHKHNEGGEEVCSSAYECHECNDHTDDCGCDSPEVQFFRLDNQVISEKVRTEEMRPVPINMQKVITLLPFVLSEIMPVKEYFYFDPPSVVQSSTHLLISIHQLKIPDVA</sequence>
<evidence type="ECO:0000256" key="1">
    <source>
        <dbReference type="SAM" id="Phobius"/>
    </source>
</evidence>
<organism evidence="2">
    <name type="scientific">Mariniphaga anaerophila</name>
    <dbReference type="NCBI Taxonomy" id="1484053"/>
    <lineage>
        <taxon>Bacteria</taxon>
        <taxon>Pseudomonadati</taxon>
        <taxon>Bacteroidota</taxon>
        <taxon>Bacteroidia</taxon>
        <taxon>Marinilabiliales</taxon>
        <taxon>Prolixibacteraceae</taxon>
        <taxon>Mariniphaga</taxon>
    </lineage>
</organism>
<name>A0A831PR09_9BACT</name>
<evidence type="ECO:0000313" key="2">
    <source>
        <dbReference type="EMBL" id="HDR51531.1"/>
    </source>
</evidence>
<accession>A0A831PR09</accession>
<keyword evidence="1" id="KW-0472">Membrane</keyword>